<protein>
    <submittedName>
        <fullName evidence="1">Uncharacterized protein</fullName>
    </submittedName>
</protein>
<keyword evidence="2" id="KW-1185">Reference proteome</keyword>
<evidence type="ECO:0000313" key="1">
    <source>
        <dbReference type="EMBL" id="KPC61549.1"/>
    </source>
</evidence>
<dbReference type="AlphaFoldDB" id="A0A0N0GY26"/>
<proteinExistence type="predicted"/>
<accession>A0A0N0GY26</accession>
<dbReference type="Proteomes" id="UP000037982">
    <property type="component" value="Unassembled WGS sequence"/>
</dbReference>
<name>A0A0N0GY26_9ACTN</name>
<dbReference type="EMBL" id="LGKG01000147">
    <property type="protein sequence ID" value="KPC61549.1"/>
    <property type="molecule type" value="Genomic_DNA"/>
</dbReference>
<reference evidence="2" key="1">
    <citation type="submission" date="2015-07" db="EMBL/GenBank/DDBJ databases">
        <authorList>
            <person name="Ju K.-S."/>
            <person name="Doroghazi J.R."/>
            <person name="Metcalf W.W."/>
        </authorList>
    </citation>
    <scope>NUCLEOTIDE SEQUENCE [LARGE SCALE GENOMIC DNA]</scope>
    <source>
        <strain evidence="2">NRRL ISP-5002</strain>
    </source>
</reference>
<comment type="caution">
    <text evidence="1">The sequence shown here is derived from an EMBL/GenBank/DDBJ whole genome shotgun (WGS) entry which is preliminary data.</text>
</comment>
<organism evidence="1 2">
    <name type="scientific">Streptomyces chattanoogensis</name>
    <dbReference type="NCBI Taxonomy" id="66876"/>
    <lineage>
        <taxon>Bacteria</taxon>
        <taxon>Bacillati</taxon>
        <taxon>Actinomycetota</taxon>
        <taxon>Actinomycetes</taxon>
        <taxon>Kitasatosporales</taxon>
        <taxon>Streptomycetaceae</taxon>
        <taxon>Streptomyces</taxon>
    </lineage>
</organism>
<gene>
    <name evidence="1" type="ORF">ADL29_23980</name>
</gene>
<evidence type="ECO:0000313" key="2">
    <source>
        <dbReference type="Proteomes" id="UP000037982"/>
    </source>
</evidence>
<sequence>MRQVFRVDLPSLFQQLADDLRDVQDIAEDHRVGEQGVEPHRLFLLDGVVVGDDAAVAEADPLGVPSAATAVPSPHACERSRRACAFTRSATASFSRTIEKCLLATYDSSCPLTPGMCRAASYGPMSVPLTNVTIT</sequence>